<evidence type="ECO:0000256" key="2">
    <source>
        <dbReference type="SAM" id="MobiDB-lite"/>
    </source>
</evidence>
<gene>
    <name evidence="3" type="ORF">HYPBUDRAFT_96111</name>
</gene>
<feature type="non-terminal residue" evidence="3">
    <location>
        <position position="199"/>
    </location>
</feature>
<reference evidence="4" key="1">
    <citation type="submission" date="2016-05" db="EMBL/GenBank/DDBJ databases">
        <title>Comparative genomics of biotechnologically important yeasts.</title>
        <authorList>
            <consortium name="DOE Joint Genome Institute"/>
            <person name="Riley R."/>
            <person name="Haridas S."/>
            <person name="Wolfe K.H."/>
            <person name="Lopes M.R."/>
            <person name="Hittinger C.T."/>
            <person name="Goker M."/>
            <person name="Salamov A."/>
            <person name="Wisecaver J."/>
            <person name="Long T.M."/>
            <person name="Aerts A.L."/>
            <person name="Barry K."/>
            <person name="Choi C."/>
            <person name="Clum A."/>
            <person name="Coughlan A.Y."/>
            <person name="Deshpande S."/>
            <person name="Douglass A.P."/>
            <person name="Hanson S.J."/>
            <person name="Klenk H.-P."/>
            <person name="Labutti K."/>
            <person name="Lapidus A."/>
            <person name="Lindquist E."/>
            <person name="Lipzen A."/>
            <person name="Meier-Kolthoff J.P."/>
            <person name="Ohm R.A."/>
            <person name="Otillar R.P."/>
            <person name="Pangilinan J."/>
            <person name="Peng Y."/>
            <person name="Rokas A."/>
            <person name="Rosa C.A."/>
            <person name="Scheuner C."/>
            <person name="Sibirny A.A."/>
            <person name="Slot J.C."/>
            <person name="Stielow J.B."/>
            <person name="Sun H."/>
            <person name="Kurtzman C.P."/>
            <person name="Blackwell M."/>
            <person name="Grigoriev I.V."/>
            <person name="Jeffries T.W."/>
        </authorList>
    </citation>
    <scope>NUCLEOTIDE SEQUENCE [LARGE SCALE GENOMIC DNA]</scope>
    <source>
        <strain evidence="4">NRRL Y-1933</strain>
    </source>
</reference>
<keyword evidence="1" id="KW-0175">Coiled coil</keyword>
<evidence type="ECO:0000313" key="3">
    <source>
        <dbReference type="EMBL" id="ODV68175.1"/>
    </source>
</evidence>
<dbReference type="EMBL" id="KV454540">
    <property type="protein sequence ID" value="ODV68175.1"/>
    <property type="molecule type" value="Genomic_DNA"/>
</dbReference>
<feature type="compositionally biased region" description="Basic residues" evidence="2">
    <location>
        <begin position="49"/>
        <end position="58"/>
    </location>
</feature>
<feature type="non-terminal residue" evidence="3">
    <location>
        <position position="1"/>
    </location>
</feature>
<evidence type="ECO:0000256" key="1">
    <source>
        <dbReference type="SAM" id="Coils"/>
    </source>
</evidence>
<feature type="compositionally biased region" description="Polar residues" evidence="2">
    <location>
        <begin position="73"/>
        <end position="83"/>
    </location>
</feature>
<dbReference type="Proteomes" id="UP000095085">
    <property type="component" value="Unassembled WGS sequence"/>
</dbReference>
<dbReference type="GeneID" id="30998513"/>
<proteinExistence type="predicted"/>
<protein>
    <submittedName>
        <fullName evidence="3">Uncharacterized protein</fullName>
    </submittedName>
</protein>
<dbReference type="RefSeq" id="XP_020077242.1">
    <property type="nucleotide sequence ID" value="XM_020223964.1"/>
</dbReference>
<keyword evidence="4" id="KW-1185">Reference proteome</keyword>
<feature type="coiled-coil region" evidence="1">
    <location>
        <begin position="106"/>
        <end position="173"/>
    </location>
</feature>
<accession>A0A1E4RM42</accession>
<evidence type="ECO:0000313" key="4">
    <source>
        <dbReference type="Proteomes" id="UP000095085"/>
    </source>
</evidence>
<name>A0A1E4RM42_9ASCO</name>
<sequence>SPTLSESSLSSINSNSSTGKLIKSLSKDKLSNNNKNQGKENGKVEQPKRKPIKFTVRKVSHEPIKSPILDSHPSYNPSHYHTKVQVPNTKNKTTISFTGNNVEKDKLKVTQQLEEQQSKYDQYESRINKINKEIDFLTNLLPPYNVEIDYATRTKINKAIEKLKMKQDEIEKKKYGLGISISRLWRELDGDDMWVRSVS</sequence>
<feature type="compositionally biased region" description="Low complexity" evidence="2">
    <location>
        <begin position="1"/>
        <end position="24"/>
    </location>
</feature>
<dbReference type="OrthoDB" id="3993315at2759"/>
<organism evidence="3 4">
    <name type="scientific">Hyphopichia burtonii NRRL Y-1933</name>
    <dbReference type="NCBI Taxonomy" id="984485"/>
    <lineage>
        <taxon>Eukaryota</taxon>
        <taxon>Fungi</taxon>
        <taxon>Dikarya</taxon>
        <taxon>Ascomycota</taxon>
        <taxon>Saccharomycotina</taxon>
        <taxon>Pichiomycetes</taxon>
        <taxon>Debaryomycetaceae</taxon>
        <taxon>Hyphopichia</taxon>
    </lineage>
</organism>
<feature type="compositionally biased region" description="Basic and acidic residues" evidence="2">
    <location>
        <begin position="37"/>
        <end position="48"/>
    </location>
</feature>
<dbReference type="STRING" id="984485.A0A1E4RM42"/>
<feature type="region of interest" description="Disordered" evidence="2">
    <location>
        <begin position="1"/>
        <end position="83"/>
    </location>
</feature>
<dbReference type="AlphaFoldDB" id="A0A1E4RM42"/>